<evidence type="ECO:0000313" key="7">
    <source>
        <dbReference type="Proteomes" id="UP001146120"/>
    </source>
</evidence>
<reference evidence="6" key="2">
    <citation type="journal article" date="2023" name="Microbiol Resour">
        <title>Decontamination and Annotation of the Draft Genome Sequence of the Oomycete Lagenidium giganteum ARSEF 373.</title>
        <authorList>
            <person name="Morgan W.R."/>
            <person name="Tartar A."/>
        </authorList>
    </citation>
    <scope>NUCLEOTIDE SEQUENCE</scope>
    <source>
        <strain evidence="6">ARSEF 373</strain>
    </source>
</reference>
<dbReference type="PANTHER" id="PTHR14503:SF4">
    <property type="entry name" value="LARGE RIBOSOMAL SUBUNIT PROTEIN BL34M"/>
    <property type="match status" value="1"/>
</dbReference>
<dbReference type="InterPro" id="IPR020939">
    <property type="entry name" value="Ribosomal_bL34_CS"/>
</dbReference>
<dbReference type="EMBL" id="DAKRPA010000393">
    <property type="protein sequence ID" value="DAZ92731.1"/>
    <property type="molecule type" value="Genomic_DNA"/>
</dbReference>
<accession>A0AAV2YEW9</accession>
<dbReference type="Proteomes" id="UP001146120">
    <property type="component" value="Unassembled WGS sequence"/>
</dbReference>
<feature type="chain" id="PRO_5043393879" description="Large ribosomal subunit protein bL34m" evidence="5">
    <location>
        <begin position="21"/>
        <end position="145"/>
    </location>
</feature>
<evidence type="ECO:0000256" key="5">
    <source>
        <dbReference type="SAM" id="SignalP"/>
    </source>
</evidence>
<dbReference type="GO" id="GO:0003735">
    <property type="term" value="F:structural constituent of ribosome"/>
    <property type="evidence" value="ECO:0007669"/>
    <property type="project" value="InterPro"/>
</dbReference>
<dbReference type="InterPro" id="IPR000271">
    <property type="entry name" value="Ribosomal_bL34"/>
</dbReference>
<dbReference type="PROSITE" id="PS00784">
    <property type="entry name" value="RIBOSOMAL_L34"/>
    <property type="match status" value="1"/>
</dbReference>
<comment type="similarity">
    <text evidence="1">Belongs to the bacterial ribosomal protein bL34 family.</text>
</comment>
<keyword evidence="2" id="KW-0689">Ribosomal protein</keyword>
<organism evidence="6 7">
    <name type="scientific">Lagenidium giganteum</name>
    <dbReference type="NCBI Taxonomy" id="4803"/>
    <lineage>
        <taxon>Eukaryota</taxon>
        <taxon>Sar</taxon>
        <taxon>Stramenopiles</taxon>
        <taxon>Oomycota</taxon>
        <taxon>Peronosporomycetes</taxon>
        <taxon>Pythiales</taxon>
        <taxon>Pythiaceae</taxon>
    </lineage>
</organism>
<evidence type="ECO:0000256" key="3">
    <source>
        <dbReference type="ARBA" id="ARBA00023274"/>
    </source>
</evidence>
<keyword evidence="5" id="KW-0732">Signal</keyword>
<evidence type="ECO:0000256" key="1">
    <source>
        <dbReference type="ARBA" id="ARBA00010111"/>
    </source>
</evidence>
<dbReference type="HAMAP" id="MF_00391">
    <property type="entry name" value="Ribosomal_bL34"/>
    <property type="match status" value="1"/>
</dbReference>
<comment type="caution">
    <text evidence="6">The sequence shown here is derived from an EMBL/GenBank/DDBJ whole genome shotgun (WGS) entry which is preliminary data.</text>
</comment>
<keyword evidence="7" id="KW-1185">Reference proteome</keyword>
<evidence type="ECO:0000256" key="2">
    <source>
        <dbReference type="ARBA" id="ARBA00022980"/>
    </source>
</evidence>
<dbReference type="Gene3D" id="1.10.287.3980">
    <property type="match status" value="1"/>
</dbReference>
<name>A0AAV2YEW9_9STRA</name>
<evidence type="ECO:0000256" key="4">
    <source>
        <dbReference type="ARBA" id="ARBA00035274"/>
    </source>
</evidence>
<proteinExistence type="inferred from homology"/>
<keyword evidence="3" id="KW-0687">Ribonucleoprotein</keyword>
<dbReference type="FunFam" id="1.10.287.3980:FF:000001">
    <property type="entry name" value="Mitochondrial ribosomal protein L34"/>
    <property type="match status" value="1"/>
</dbReference>
<dbReference type="PANTHER" id="PTHR14503">
    <property type="entry name" value="MITOCHONDRIAL RIBOSOMAL PROTEIN 34 FAMILY MEMBER"/>
    <property type="match status" value="1"/>
</dbReference>
<dbReference type="GO" id="GO:0006412">
    <property type="term" value="P:translation"/>
    <property type="evidence" value="ECO:0007669"/>
    <property type="project" value="InterPro"/>
</dbReference>
<feature type="signal peptide" evidence="5">
    <location>
        <begin position="1"/>
        <end position="20"/>
    </location>
</feature>
<gene>
    <name evidence="6" type="ORF">N0F65_012514</name>
</gene>
<reference evidence="6" key="1">
    <citation type="submission" date="2022-11" db="EMBL/GenBank/DDBJ databases">
        <authorList>
            <person name="Morgan W.R."/>
            <person name="Tartar A."/>
        </authorList>
    </citation>
    <scope>NUCLEOTIDE SEQUENCE</scope>
    <source>
        <strain evidence="6">ARSEF 373</strain>
    </source>
</reference>
<dbReference type="NCBIfam" id="TIGR01030">
    <property type="entry name" value="rpmH_bact"/>
    <property type="match status" value="1"/>
</dbReference>
<protein>
    <recommendedName>
        <fullName evidence="4">Large ribosomal subunit protein bL34m</fullName>
    </recommendedName>
</protein>
<dbReference type="Pfam" id="PF00468">
    <property type="entry name" value="Ribosomal_L34"/>
    <property type="match status" value="1"/>
</dbReference>
<evidence type="ECO:0000313" key="6">
    <source>
        <dbReference type="EMBL" id="DAZ92731.1"/>
    </source>
</evidence>
<dbReference type="AlphaFoldDB" id="A0AAV2YEW9"/>
<dbReference type="GO" id="GO:0005762">
    <property type="term" value="C:mitochondrial large ribosomal subunit"/>
    <property type="evidence" value="ECO:0007669"/>
    <property type="project" value="TreeGrafter"/>
</dbReference>
<sequence length="145" mass="16200">MASFARNVLMLTRARSLVAAAPVRAMSTSQMMANNTVSHNSAIMMMALNRAPVQSVLDPIMKTPFIFESTSVPALQINSVPAFEMPAIECPTDIVNEPLQAVKRTYQPSVLRRKRKHGFRTRRVSIGGRKVLARRFAKGRWRMSA</sequence>